<dbReference type="PANTHER" id="PTHR32305">
    <property type="match status" value="1"/>
</dbReference>
<evidence type="ECO:0000256" key="2">
    <source>
        <dbReference type="SAM" id="SignalP"/>
    </source>
</evidence>
<dbReference type="Pfam" id="PF25023">
    <property type="entry name" value="TEN_YD-shell"/>
    <property type="match status" value="1"/>
</dbReference>
<organism evidence="4 5">
    <name type="scientific">Umboniibacter marinipuniceus</name>
    <dbReference type="NCBI Taxonomy" id="569599"/>
    <lineage>
        <taxon>Bacteria</taxon>
        <taxon>Pseudomonadati</taxon>
        <taxon>Pseudomonadota</taxon>
        <taxon>Gammaproteobacteria</taxon>
        <taxon>Cellvibrionales</taxon>
        <taxon>Cellvibrionaceae</taxon>
        <taxon>Umboniibacter</taxon>
    </lineage>
</organism>
<dbReference type="NCBIfam" id="TIGR01643">
    <property type="entry name" value="YD_repeat_2x"/>
    <property type="match status" value="1"/>
</dbReference>
<evidence type="ECO:0000313" key="4">
    <source>
        <dbReference type="EMBL" id="RMA79279.1"/>
    </source>
</evidence>
<dbReference type="InterPro" id="IPR050708">
    <property type="entry name" value="T6SS_VgrG/RHS"/>
</dbReference>
<dbReference type="InterPro" id="IPR056823">
    <property type="entry name" value="TEN-like_YD-shell"/>
</dbReference>
<dbReference type="Proteomes" id="UP000267187">
    <property type="component" value="Unassembled WGS sequence"/>
</dbReference>
<evidence type="ECO:0000259" key="3">
    <source>
        <dbReference type="Pfam" id="PF25023"/>
    </source>
</evidence>
<evidence type="ECO:0000313" key="5">
    <source>
        <dbReference type="Proteomes" id="UP000267187"/>
    </source>
</evidence>
<feature type="domain" description="Teneurin-like YD-shell" evidence="3">
    <location>
        <begin position="59"/>
        <end position="217"/>
    </location>
</feature>
<accession>A0A3M0A6X0</accession>
<protein>
    <submittedName>
        <fullName evidence="4">RHS repeat-associated protein</fullName>
    </submittedName>
</protein>
<dbReference type="Gene3D" id="2.180.10.10">
    <property type="entry name" value="RHS repeat-associated core"/>
    <property type="match status" value="1"/>
</dbReference>
<dbReference type="InterPro" id="IPR022385">
    <property type="entry name" value="Rhs_assc_core"/>
</dbReference>
<dbReference type="AlphaFoldDB" id="A0A3M0A6X0"/>
<keyword evidence="2" id="KW-0732">Signal</keyword>
<feature type="signal peptide" evidence="2">
    <location>
        <begin position="1"/>
        <end position="19"/>
    </location>
</feature>
<reference evidence="4 5" key="1">
    <citation type="submission" date="2018-10" db="EMBL/GenBank/DDBJ databases">
        <title>Genomic Encyclopedia of Type Strains, Phase IV (KMG-IV): sequencing the most valuable type-strain genomes for metagenomic binning, comparative biology and taxonomic classification.</title>
        <authorList>
            <person name="Goeker M."/>
        </authorList>
    </citation>
    <scope>NUCLEOTIDE SEQUENCE [LARGE SCALE GENOMIC DNA]</scope>
    <source>
        <strain evidence="4 5">DSM 25080</strain>
    </source>
</reference>
<dbReference type="RefSeq" id="WP_121877041.1">
    <property type="nucleotide sequence ID" value="NZ_REFJ01000004.1"/>
</dbReference>
<dbReference type="OrthoDB" id="5699795at2"/>
<name>A0A3M0A6X0_9GAMM</name>
<comment type="caution">
    <text evidence="4">The sequence shown here is derived from an EMBL/GenBank/DDBJ whole genome shotgun (WGS) entry which is preliminary data.</text>
</comment>
<proteinExistence type="predicted"/>
<sequence length="768" mass="84401">MKIIQSLILAVFVAHSAEAYNTDDHYYISNMTRNDAGLVTQELVMEQTYAASGYENIFLKKTYEYNSLGKVSKAHFYTTSTTNIAYSIEYDYGATGRVSEKRLGTSIWQYQYDARGQLRQEILPSGEVRTFEYDAFGNVSKAMVGEVVVSYQYNGHGQLKSESSTTTGTTSYSYTNEGLLNRATYQDGSWVDYDYDSEGRRTTIKYSSESYNTYFTYHGTTGLLSSVSGRSNGQAFTKSFTYDSFGRTKTESVTTGGRTGTTSIAYNFGENTIDTVTYPSGRRIEYSYEHPVYRFATKIELVNGSSRQTVVEDVEYGNNGLVQGYDLRSGHRYNATFDHSMGLRTQLIPGKLSQTYARNNKGQVSTITDNYTASRTRRFGFTNNLELNSVKNSGYSTLESFAYGDNGDLTSINGQSPSYDSAQRLTALGSRSISYNSRGNPNSWEATSGSTYSINQGSRGLSTRYSLGSTHQYLDRNENGVLLAHRVGSTKHHYYFQGSNLLSTRNGSTGKFTDHIYLNGQLIAQYDGVLSNVVTGHLSQPIAMFSESGSMVWRGVHNGYDIEVHVASRDLKARFLGQYDILGNGLYYNYHRDYDQSFGRYIQSDPIGLSGGLNTYGYVGANPLMGVDPLGLWSYGFNLYIGPGGGIKIGQNNQTGTWFVQSYLGVGLGGGSGLDLLDNGPTARAYDCDSEVNITGSSIGTFWSSGVSGGPYSYGGSAYAGMLFNGSTGTYRKDPEFGFNMNMSPGSQGVFSTSVGGSFGLEVSGWWQ</sequence>
<keyword evidence="1" id="KW-0677">Repeat</keyword>
<evidence type="ECO:0000256" key="1">
    <source>
        <dbReference type="ARBA" id="ARBA00022737"/>
    </source>
</evidence>
<dbReference type="EMBL" id="REFJ01000004">
    <property type="protein sequence ID" value="RMA79279.1"/>
    <property type="molecule type" value="Genomic_DNA"/>
</dbReference>
<dbReference type="InterPro" id="IPR006530">
    <property type="entry name" value="YD"/>
</dbReference>
<keyword evidence="5" id="KW-1185">Reference proteome</keyword>
<dbReference type="NCBIfam" id="TIGR03696">
    <property type="entry name" value="Rhs_assc_core"/>
    <property type="match status" value="1"/>
</dbReference>
<dbReference type="PRINTS" id="PR00394">
    <property type="entry name" value="RHSPROTEIN"/>
</dbReference>
<dbReference type="PANTHER" id="PTHR32305:SF15">
    <property type="entry name" value="PROTEIN RHSA-RELATED"/>
    <property type="match status" value="1"/>
</dbReference>
<feature type="chain" id="PRO_5017980672" evidence="2">
    <location>
        <begin position="20"/>
        <end position="768"/>
    </location>
</feature>
<gene>
    <name evidence="4" type="ORF">DFR27_1719</name>
</gene>